<dbReference type="InterPro" id="IPR006415">
    <property type="entry name" value="P-type_ATPase_IIIB"/>
</dbReference>
<keyword evidence="15 18" id="KW-0472">Membrane</keyword>
<dbReference type="InterPro" id="IPR023299">
    <property type="entry name" value="ATPase_P-typ_cyto_dom_N"/>
</dbReference>
<feature type="transmembrane region" description="Helical" evidence="18">
    <location>
        <begin position="851"/>
        <end position="872"/>
    </location>
</feature>
<dbReference type="InterPro" id="IPR023298">
    <property type="entry name" value="ATPase_P-typ_TM_dom_sf"/>
</dbReference>
<evidence type="ECO:0000256" key="8">
    <source>
        <dbReference type="ARBA" id="ARBA00022553"/>
    </source>
</evidence>
<dbReference type="GO" id="GO:0016887">
    <property type="term" value="F:ATP hydrolysis activity"/>
    <property type="evidence" value="ECO:0007669"/>
    <property type="project" value="InterPro"/>
</dbReference>
<evidence type="ECO:0000256" key="15">
    <source>
        <dbReference type="ARBA" id="ARBA00023136"/>
    </source>
</evidence>
<dbReference type="KEGG" id="aun:AWM73_01525"/>
<gene>
    <name evidence="21" type="primary">mgtA</name>
    <name evidence="21" type="ORF">I6G68_08530</name>
    <name evidence="20" type="ORF">ODY43_06460</name>
</gene>
<dbReference type="SFLD" id="SFLDF00027">
    <property type="entry name" value="p-type_atpase"/>
    <property type="match status" value="1"/>
</dbReference>
<comment type="catalytic activity">
    <reaction evidence="17">
        <text>Mg(2+)(out) + ATP + H2O = Mg(2+)(in) + ADP + phosphate + H(+)</text>
        <dbReference type="Rhea" id="RHEA:10260"/>
        <dbReference type="ChEBI" id="CHEBI:15377"/>
        <dbReference type="ChEBI" id="CHEBI:15378"/>
        <dbReference type="ChEBI" id="CHEBI:18420"/>
        <dbReference type="ChEBI" id="CHEBI:30616"/>
        <dbReference type="ChEBI" id="CHEBI:43474"/>
        <dbReference type="ChEBI" id="CHEBI:456216"/>
        <dbReference type="EC" id="7.2.2.14"/>
    </reaction>
</comment>
<evidence type="ECO:0000313" key="22">
    <source>
        <dbReference type="Proteomes" id="UP000594771"/>
    </source>
</evidence>
<reference evidence="20" key="2">
    <citation type="submission" date="2022-09" db="EMBL/GenBank/DDBJ databases">
        <title>Aerococcus urinae taxonomy study.</title>
        <authorList>
            <person name="Christensen J."/>
            <person name="Senneby E."/>
        </authorList>
    </citation>
    <scope>NUCLEOTIDE SEQUENCE</scope>
    <source>
        <strain evidence="20">NLD-066-U95</strain>
    </source>
</reference>
<dbReference type="SUPFAM" id="SSF81660">
    <property type="entry name" value="Metal cation-transporting ATPase, ATP-binding domain N"/>
    <property type="match status" value="1"/>
</dbReference>
<keyword evidence="10" id="KW-0547">Nucleotide-binding</keyword>
<dbReference type="CDD" id="cd02077">
    <property type="entry name" value="P-type_ATPase_Mg"/>
    <property type="match status" value="1"/>
</dbReference>
<keyword evidence="13" id="KW-1278">Translocase</keyword>
<dbReference type="OrthoDB" id="9760364at2"/>
<proteinExistence type="inferred from homology"/>
<dbReference type="InterPro" id="IPR018303">
    <property type="entry name" value="ATPase_P-typ_P_site"/>
</dbReference>
<dbReference type="SUPFAM" id="SSF56784">
    <property type="entry name" value="HAD-like"/>
    <property type="match status" value="1"/>
</dbReference>
<dbReference type="GeneID" id="35767520"/>
<dbReference type="NCBIfam" id="TIGR01494">
    <property type="entry name" value="ATPase_P-type"/>
    <property type="match status" value="2"/>
</dbReference>
<keyword evidence="14 18" id="KW-1133">Transmembrane helix</keyword>
<evidence type="ECO:0000256" key="12">
    <source>
        <dbReference type="ARBA" id="ARBA00022842"/>
    </source>
</evidence>
<evidence type="ECO:0000256" key="6">
    <source>
        <dbReference type="ARBA" id="ARBA00022475"/>
    </source>
</evidence>
<keyword evidence="12" id="KW-0460">Magnesium</keyword>
<dbReference type="PROSITE" id="PS00154">
    <property type="entry name" value="ATPASE_E1_E2"/>
    <property type="match status" value="1"/>
</dbReference>
<dbReference type="InterPro" id="IPR059000">
    <property type="entry name" value="ATPase_P-type_domA"/>
</dbReference>
<feature type="transmembrane region" description="Helical" evidence="18">
    <location>
        <begin position="781"/>
        <end position="802"/>
    </location>
</feature>
<evidence type="ECO:0000256" key="3">
    <source>
        <dbReference type="ARBA" id="ARBA00008746"/>
    </source>
</evidence>
<dbReference type="NCBIfam" id="TIGR01524">
    <property type="entry name" value="ATPase-IIIB_Mg"/>
    <property type="match status" value="1"/>
</dbReference>
<accession>A0A109RFJ7</accession>
<keyword evidence="8" id="KW-0597">Phosphoprotein</keyword>
<dbReference type="Pfam" id="PF13246">
    <property type="entry name" value="Cation_ATPase"/>
    <property type="match status" value="1"/>
</dbReference>
<dbReference type="SUPFAM" id="SSF81665">
    <property type="entry name" value="Calcium ATPase, transmembrane domain M"/>
    <property type="match status" value="1"/>
</dbReference>
<feature type="transmembrane region" description="Helical" evidence="18">
    <location>
        <begin position="96"/>
        <end position="114"/>
    </location>
</feature>
<dbReference type="EMBL" id="JAOTML010000007">
    <property type="protein sequence ID" value="MCY3053627.1"/>
    <property type="molecule type" value="Genomic_DNA"/>
</dbReference>
<dbReference type="Gene3D" id="3.40.1110.10">
    <property type="entry name" value="Calcium-transporting ATPase, cytoplasmic domain N"/>
    <property type="match status" value="1"/>
</dbReference>
<dbReference type="Pfam" id="PF00689">
    <property type="entry name" value="Cation_ATPase_C"/>
    <property type="match status" value="1"/>
</dbReference>
<evidence type="ECO:0000256" key="17">
    <source>
        <dbReference type="ARBA" id="ARBA00047295"/>
    </source>
</evidence>
<dbReference type="GO" id="GO:0005886">
    <property type="term" value="C:plasma membrane"/>
    <property type="evidence" value="ECO:0007669"/>
    <property type="project" value="UniProtKB-SubCell"/>
</dbReference>
<dbReference type="SUPFAM" id="SSF81653">
    <property type="entry name" value="Calcium ATPase, transduction domain A"/>
    <property type="match status" value="1"/>
</dbReference>
<dbReference type="SMART" id="SM00831">
    <property type="entry name" value="Cation_ATPase_N"/>
    <property type="match status" value="1"/>
</dbReference>
<dbReference type="InterPro" id="IPR044492">
    <property type="entry name" value="P_typ_ATPase_HD_dom"/>
</dbReference>
<feature type="transmembrane region" description="Helical" evidence="18">
    <location>
        <begin position="736"/>
        <end position="761"/>
    </location>
</feature>
<evidence type="ECO:0000256" key="5">
    <source>
        <dbReference type="ARBA" id="ARBA00013555"/>
    </source>
</evidence>
<evidence type="ECO:0000256" key="14">
    <source>
        <dbReference type="ARBA" id="ARBA00022989"/>
    </source>
</evidence>
<dbReference type="PRINTS" id="PR01836">
    <property type="entry name" value="MGATPASE"/>
</dbReference>
<feature type="transmembrane region" description="Helical" evidence="18">
    <location>
        <begin position="64"/>
        <end position="90"/>
    </location>
</feature>
<comment type="subcellular location">
    <subcellularLocation>
        <location evidence="2">Cell inner membrane</location>
        <topology evidence="2">Multi-pass membrane protein</topology>
    </subcellularLocation>
</comment>
<feature type="transmembrane region" description="Helical" evidence="18">
    <location>
        <begin position="814"/>
        <end position="831"/>
    </location>
</feature>
<dbReference type="Gene3D" id="2.70.150.10">
    <property type="entry name" value="Calcium-transporting ATPase, cytoplasmic transduction domain A"/>
    <property type="match status" value="1"/>
</dbReference>
<evidence type="ECO:0000256" key="9">
    <source>
        <dbReference type="ARBA" id="ARBA00022692"/>
    </source>
</evidence>
<dbReference type="InterPro" id="IPR036412">
    <property type="entry name" value="HAD-like_sf"/>
</dbReference>
<dbReference type="InterPro" id="IPR001757">
    <property type="entry name" value="P_typ_ATPase"/>
</dbReference>
<evidence type="ECO:0000256" key="1">
    <source>
        <dbReference type="ARBA" id="ARBA00003954"/>
    </source>
</evidence>
<evidence type="ECO:0000256" key="16">
    <source>
        <dbReference type="ARBA" id="ARBA00029806"/>
    </source>
</evidence>
<dbReference type="InterPro" id="IPR008250">
    <property type="entry name" value="ATPase_P-typ_transduc_dom_A_sf"/>
</dbReference>
<dbReference type="AlphaFoldDB" id="A0A109RFJ7"/>
<feature type="transmembrane region" description="Helical" evidence="18">
    <location>
        <begin position="286"/>
        <end position="311"/>
    </location>
</feature>
<evidence type="ECO:0000256" key="7">
    <source>
        <dbReference type="ARBA" id="ARBA00022519"/>
    </source>
</evidence>
<dbReference type="RefSeq" id="WP_060777766.1">
    <property type="nucleotide sequence ID" value="NZ_CAJHLF010000001.1"/>
</dbReference>
<evidence type="ECO:0000256" key="11">
    <source>
        <dbReference type="ARBA" id="ARBA00022840"/>
    </source>
</evidence>
<dbReference type="PANTHER" id="PTHR42861">
    <property type="entry name" value="CALCIUM-TRANSPORTING ATPASE"/>
    <property type="match status" value="1"/>
</dbReference>
<dbReference type="NCBIfam" id="NF011702">
    <property type="entry name" value="PRK15122.1"/>
    <property type="match status" value="1"/>
</dbReference>
<dbReference type="EMBL" id="CP065662">
    <property type="protein sequence ID" value="QPS01402.1"/>
    <property type="molecule type" value="Genomic_DNA"/>
</dbReference>
<evidence type="ECO:0000256" key="10">
    <source>
        <dbReference type="ARBA" id="ARBA00022741"/>
    </source>
</evidence>
<dbReference type="InterPro" id="IPR004014">
    <property type="entry name" value="ATPase_P-typ_cation-transptr_N"/>
</dbReference>
<dbReference type="InterPro" id="IPR006068">
    <property type="entry name" value="ATPase_P-typ_cation-transptr_C"/>
</dbReference>
<feature type="transmembrane region" description="Helical" evidence="18">
    <location>
        <begin position="260"/>
        <end position="280"/>
    </location>
</feature>
<name>A0A109RFJ7_9LACT</name>
<dbReference type="Gene3D" id="1.20.1110.10">
    <property type="entry name" value="Calcium-transporting ATPase, transmembrane domain"/>
    <property type="match status" value="1"/>
</dbReference>
<evidence type="ECO:0000313" key="21">
    <source>
        <dbReference type="EMBL" id="QPS01402.1"/>
    </source>
</evidence>
<feature type="domain" description="Cation-transporting P-type ATPase N-terminal" evidence="19">
    <location>
        <begin position="12"/>
        <end position="85"/>
    </location>
</feature>
<dbReference type="EC" id="7.2.2.14" evidence="4"/>
<evidence type="ECO:0000256" key="18">
    <source>
        <dbReference type="SAM" id="Phobius"/>
    </source>
</evidence>
<dbReference type="GO" id="GO:0005524">
    <property type="term" value="F:ATP binding"/>
    <property type="evidence" value="ECO:0007669"/>
    <property type="project" value="UniProtKB-KW"/>
</dbReference>
<keyword evidence="7" id="KW-0997">Cell inner membrane</keyword>
<dbReference type="Pfam" id="PF00122">
    <property type="entry name" value="E1-E2_ATPase"/>
    <property type="match status" value="1"/>
</dbReference>
<comment type="function">
    <text evidence="1">Mediates magnesium influx to the cytosol.</text>
</comment>
<evidence type="ECO:0000256" key="13">
    <source>
        <dbReference type="ARBA" id="ARBA00022967"/>
    </source>
</evidence>
<feature type="transmembrane region" description="Helical" evidence="18">
    <location>
        <begin position="674"/>
        <end position="691"/>
    </location>
</feature>
<keyword evidence="11" id="KW-0067">ATP-binding</keyword>
<evidence type="ECO:0000313" key="20">
    <source>
        <dbReference type="EMBL" id="MCY3053627.1"/>
    </source>
</evidence>
<comment type="similarity">
    <text evidence="3">Belongs to the cation transport ATPase (P-type) (TC 3.A.3) family. Type IIIB subfamily.</text>
</comment>
<dbReference type="Gene3D" id="3.40.50.1000">
    <property type="entry name" value="HAD superfamily/HAD-like"/>
    <property type="match status" value="1"/>
</dbReference>
<keyword evidence="9 18" id="KW-0812">Transmembrane</keyword>
<keyword evidence="23" id="KW-1185">Reference proteome</keyword>
<dbReference type="Proteomes" id="UP000594771">
    <property type="component" value="Chromosome"/>
</dbReference>
<dbReference type="SFLD" id="SFLDG00002">
    <property type="entry name" value="C1.7:_P-type_atpase_like"/>
    <property type="match status" value="1"/>
</dbReference>
<keyword evidence="6" id="KW-1003">Cell membrane</keyword>
<evidence type="ECO:0000313" key="23">
    <source>
        <dbReference type="Proteomes" id="UP001069145"/>
    </source>
</evidence>
<dbReference type="SFLD" id="SFLDS00003">
    <property type="entry name" value="Haloacid_Dehalogenase"/>
    <property type="match status" value="1"/>
</dbReference>
<dbReference type="GO" id="GO:0015444">
    <property type="term" value="F:P-type magnesium transporter activity"/>
    <property type="evidence" value="ECO:0007669"/>
    <property type="project" value="UniProtKB-EC"/>
</dbReference>
<evidence type="ECO:0000256" key="4">
    <source>
        <dbReference type="ARBA" id="ARBA00012786"/>
    </source>
</evidence>
<evidence type="ECO:0000256" key="2">
    <source>
        <dbReference type="ARBA" id="ARBA00004429"/>
    </source>
</evidence>
<sequence length="880" mass="97364">MKKFENQGRYRQFAAYSEGELFNYYKIDKNGLSDDQVQALREEYGENVIDYGDKASLMEELVQAYLTPFTLILIGLAIISFFTDYVFAAADSRDCISSVIILVLVFISGTVSFIQSKQSNDAAEHLKEMVKVTANVKRAGDFNEIPTEEIVCGDLVKLSAGDLIPADLRIIESKDLFVSQAAMTGESYPVEKMAQATDHAETVVDEANLAFMGSNVISGSAIGLVIAVGEDTLFGDIAKTVTTEEEVTNFDIGISKISTLLMRFMGVMVPVVFLINGIHMKNWLDALIFAISVAVGLTPEMLPMIVTTNLVKGSQTMAKGGTIVKNLNAIQSFGAMDVLCTDKTGTLTQDKIVLEMHLNCDGDEDSGVLRHAYLNSYYQTGLKNLMDVAIIEATHRELDLDPNYYHKVDEIPFDFERRRMSVVVEDKAGKRQLITKGAVEEMLAISSLVLKQGQAIPLTDDLRQEIRQQVKDLNEDGLRVIGIAQKTNPPAVDAFSIEDESDMLLIGYLAFLDPPKESTQPALKALADHHVDVKVLTGDNEEVTRSVCRQVGISADSIINGIDLEAMDEEALAQAVEDYQVFVKISPQQKAQITQILQDNGHVVGFMGDGINDAAALTTSDVGISVDTAVDIAKESADIILLEKDLMILEKGVVSGREIFGNIMKYINITTSSNFGNTFSILMASLFLPFLPMMPTQLLVLNLIYDIACISIPWDRMDASYLKEPKNWDASHVKNFMIYFGPISSIFDVLSFVALYHWIIPQVLNGTYWSLSTGQQAVFEALFHSGWFVVSLWSQTLVLHMLRTEKLPFIQSRPSFIFTTITTIGIIFGSLLPRTKLGFYLGLAPLPGSFWLLLVAIVISYLVLVTLVKHFYVKHYGKLL</sequence>
<dbReference type="Proteomes" id="UP001069145">
    <property type="component" value="Unassembled WGS sequence"/>
</dbReference>
<evidence type="ECO:0000259" key="19">
    <source>
        <dbReference type="SMART" id="SM00831"/>
    </source>
</evidence>
<dbReference type="Pfam" id="PF00690">
    <property type="entry name" value="Cation_ATPase_N"/>
    <property type="match status" value="1"/>
</dbReference>
<protein>
    <recommendedName>
        <fullName evidence="5">Magnesium-transporting ATPase, P-type 1</fullName>
        <ecNumber evidence="4">7.2.2.14</ecNumber>
    </recommendedName>
    <alternativeName>
        <fullName evidence="16">Mg(2+) transport ATPase, P-type 1</fullName>
    </alternativeName>
</protein>
<organism evidence="21 22">
    <name type="scientific">Aerococcus urinae</name>
    <dbReference type="NCBI Taxonomy" id="1376"/>
    <lineage>
        <taxon>Bacteria</taxon>
        <taxon>Bacillati</taxon>
        <taxon>Bacillota</taxon>
        <taxon>Bacilli</taxon>
        <taxon>Lactobacillales</taxon>
        <taxon>Aerococcaceae</taxon>
        <taxon>Aerococcus</taxon>
    </lineage>
</organism>
<reference evidence="21 22" key="1">
    <citation type="submission" date="2020-12" db="EMBL/GenBank/DDBJ databases">
        <title>FDA dAtabase for Regulatory Grade micrObial Sequences (FDA-ARGOS): Supporting development and validation of Infectious Disease Dx tests.</title>
        <authorList>
            <person name="Sproer C."/>
            <person name="Gronow S."/>
            <person name="Severitt S."/>
            <person name="Schroder I."/>
            <person name="Tallon L."/>
            <person name="Sadzewicz L."/>
            <person name="Zhao X."/>
            <person name="Boylan J."/>
            <person name="Ott S."/>
            <person name="Bowen H."/>
            <person name="Vavikolanu K."/>
            <person name="Mehta A."/>
            <person name="Aluvathingal J."/>
            <person name="Nadendla S."/>
            <person name="Lowell S."/>
            <person name="Myers T."/>
            <person name="Yan Y."/>
            <person name="Sichtig H."/>
        </authorList>
    </citation>
    <scope>NUCLEOTIDE SEQUENCE [LARGE SCALE GENOMIC DNA]</scope>
    <source>
        <strain evidence="21 22">FDAARGOS_911</strain>
    </source>
</reference>
<dbReference type="InterPro" id="IPR023214">
    <property type="entry name" value="HAD_sf"/>
</dbReference>